<dbReference type="EMBL" id="KE162988">
    <property type="protein sequence ID" value="EPQ10462.1"/>
    <property type="molecule type" value="Genomic_DNA"/>
</dbReference>
<reference evidence="2 3" key="1">
    <citation type="journal article" date="2013" name="Nat. Commun.">
        <title>Genome analysis reveals insights into physiology and longevity of the Brandt's bat Myotis brandtii.</title>
        <authorList>
            <person name="Seim I."/>
            <person name="Fang X."/>
            <person name="Xiong Z."/>
            <person name="Lobanov A.V."/>
            <person name="Huang Z."/>
            <person name="Ma S."/>
            <person name="Feng Y."/>
            <person name="Turanov A.A."/>
            <person name="Zhu Y."/>
            <person name="Lenz T.L."/>
            <person name="Gerashchenko M.V."/>
            <person name="Fan D."/>
            <person name="Hee Yim S."/>
            <person name="Yao X."/>
            <person name="Jordan D."/>
            <person name="Xiong Y."/>
            <person name="Ma Y."/>
            <person name="Lyapunov A.N."/>
            <person name="Chen G."/>
            <person name="Kulakova O.I."/>
            <person name="Sun Y."/>
            <person name="Lee S.G."/>
            <person name="Bronson R.T."/>
            <person name="Moskalev A.A."/>
            <person name="Sunyaev S.R."/>
            <person name="Zhang G."/>
            <person name="Krogh A."/>
            <person name="Wang J."/>
            <person name="Gladyshev V.N."/>
        </authorList>
    </citation>
    <scope>NUCLEOTIDE SEQUENCE [LARGE SCALE GENOMIC DNA]</scope>
</reference>
<protein>
    <submittedName>
        <fullName evidence="2">Uncharacterized protein</fullName>
    </submittedName>
</protein>
<evidence type="ECO:0000313" key="3">
    <source>
        <dbReference type="Proteomes" id="UP000052978"/>
    </source>
</evidence>
<keyword evidence="3" id="KW-1185">Reference proteome</keyword>
<sequence>MGTERLAAVFSSGTRADSALGLSQAMVTAVAVGTQPTPPAPEAAETEAGEARVSLAAAAVSIATGAEAAQGAAHGSDPAPASGSLLRPSSAAGIQDPHPYKYPRCSAQILAPALPQP</sequence>
<accession>S7PPX6</accession>
<gene>
    <name evidence="2" type="ORF">D623_10012517</name>
</gene>
<name>S7PPX6_MYOBR</name>
<proteinExistence type="predicted"/>
<dbReference type="AlphaFoldDB" id="S7PPX6"/>
<dbReference type="Proteomes" id="UP000052978">
    <property type="component" value="Unassembled WGS sequence"/>
</dbReference>
<feature type="compositionally biased region" description="Low complexity" evidence="1">
    <location>
        <begin position="66"/>
        <end position="75"/>
    </location>
</feature>
<organism evidence="2 3">
    <name type="scientific">Myotis brandtii</name>
    <name type="common">Brandt's bat</name>
    <dbReference type="NCBI Taxonomy" id="109478"/>
    <lineage>
        <taxon>Eukaryota</taxon>
        <taxon>Metazoa</taxon>
        <taxon>Chordata</taxon>
        <taxon>Craniata</taxon>
        <taxon>Vertebrata</taxon>
        <taxon>Euteleostomi</taxon>
        <taxon>Mammalia</taxon>
        <taxon>Eutheria</taxon>
        <taxon>Laurasiatheria</taxon>
        <taxon>Chiroptera</taxon>
        <taxon>Yangochiroptera</taxon>
        <taxon>Vespertilionidae</taxon>
        <taxon>Myotis</taxon>
    </lineage>
</organism>
<feature type="region of interest" description="Disordered" evidence="1">
    <location>
        <begin position="66"/>
        <end position="99"/>
    </location>
</feature>
<evidence type="ECO:0000256" key="1">
    <source>
        <dbReference type="SAM" id="MobiDB-lite"/>
    </source>
</evidence>
<evidence type="ECO:0000313" key="2">
    <source>
        <dbReference type="EMBL" id="EPQ10462.1"/>
    </source>
</evidence>